<dbReference type="InterPro" id="IPR003749">
    <property type="entry name" value="ThiS/MoaD-like"/>
</dbReference>
<comment type="caution">
    <text evidence="1">The sequence shown here is derived from an EMBL/GenBank/DDBJ whole genome shotgun (WGS) entry which is preliminary data.</text>
</comment>
<dbReference type="InterPro" id="IPR016155">
    <property type="entry name" value="Mopterin_synth/thiamin_S_b"/>
</dbReference>
<dbReference type="SUPFAM" id="SSF54285">
    <property type="entry name" value="MoaD/ThiS"/>
    <property type="match status" value="1"/>
</dbReference>
<reference evidence="1 2" key="1">
    <citation type="submission" date="2020-07" db="EMBL/GenBank/DDBJ databases">
        <title>Genomic Encyclopedia of Type Strains, Phase IV (KMG-IV): sequencing the most valuable type-strain genomes for metagenomic binning, comparative biology and taxonomic classification.</title>
        <authorList>
            <person name="Goeker M."/>
        </authorList>
    </citation>
    <scope>NUCLEOTIDE SEQUENCE [LARGE SCALE GENOMIC DNA]</scope>
    <source>
        <strain evidence="1 2">DSM 17721</strain>
    </source>
</reference>
<proteinExistence type="predicted"/>
<accession>A0A7W0CCA3</accession>
<gene>
    <name evidence="1" type="ORF">HNR65_003466</name>
</gene>
<name>A0A7W0CCA3_9BACT</name>
<protein>
    <submittedName>
        <fullName evidence="1">Molybdopterin converting factor small subunit</fullName>
    </submittedName>
</protein>
<dbReference type="Pfam" id="PF02597">
    <property type="entry name" value="ThiS"/>
    <property type="match status" value="1"/>
</dbReference>
<dbReference type="Proteomes" id="UP000525298">
    <property type="component" value="Unassembled WGS sequence"/>
</dbReference>
<sequence>MKIHLKCFATLAEGDICDFRDSVQNEITEGETVNALVERLGLPKKDVKVIFVNSKVAGFDTVLKDGDQVALSPPVGGM</sequence>
<evidence type="ECO:0000313" key="1">
    <source>
        <dbReference type="EMBL" id="MBA2883109.1"/>
    </source>
</evidence>
<evidence type="ECO:0000313" key="2">
    <source>
        <dbReference type="Proteomes" id="UP000525298"/>
    </source>
</evidence>
<dbReference type="InterPro" id="IPR012675">
    <property type="entry name" value="Beta-grasp_dom_sf"/>
</dbReference>
<dbReference type="EMBL" id="JACDUS010000016">
    <property type="protein sequence ID" value="MBA2883109.1"/>
    <property type="molecule type" value="Genomic_DNA"/>
</dbReference>
<dbReference type="AlphaFoldDB" id="A0A7W0CCA3"/>
<dbReference type="Gene3D" id="3.10.20.30">
    <property type="match status" value="1"/>
</dbReference>
<organism evidence="1 2">
    <name type="scientific">Desulfosalsimonas propionicica</name>
    <dbReference type="NCBI Taxonomy" id="332175"/>
    <lineage>
        <taxon>Bacteria</taxon>
        <taxon>Pseudomonadati</taxon>
        <taxon>Thermodesulfobacteriota</taxon>
        <taxon>Desulfobacteria</taxon>
        <taxon>Desulfobacterales</taxon>
        <taxon>Desulfosalsimonadaceae</taxon>
        <taxon>Desulfosalsimonas</taxon>
    </lineage>
</organism>
<keyword evidence="2" id="KW-1185">Reference proteome</keyword>
<dbReference type="RefSeq" id="WP_181552718.1">
    <property type="nucleotide sequence ID" value="NZ_JACDUS010000016.1"/>
</dbReference>